<comment type="caution">
    <text evidence="1">The sequence shown here is derived from an EMBL/GenBank/DDBJ whole genome shotgun (WGS) entry which is preliminary data.</text>
</comment>
<dbReference type="Proteomes" id="UP000324222">
    <property type="component" value="Unassembled WGS sequence"/>
</dbReference>
<organism evidence="1 2">
    <name type="scientific">Portunus trituberculatus</name>
    <name type="common">Swimming crab</name>
    <name type="synonym">Neptunus trituberculatus</name>
    <dbReference type="NCBI Taxonomy" id="210409"/>
    <lineage>
        <taxon>Eukaryota</taxon>
        <taxon>Metazoa</taxon>
        <taxon>Ecdysozoa</taxon>
        <taxon>Arthropoda</taxon>
        <taxon>Crustacea</taxon>
        <taxon>Multicrustacea</taxon>
        <taxon>Malacostraca</taxon>
        <taxon>Eumalacostraca</taxon>
        <taxon>Eucarida</taxon>
        <taxon>Decapoda</taxon>
        <taxon>Pleocyemata</taxon>
        <taxon>Brachyura</taxon>
        <taxon>Eubrachyura</taxon>
        <taxon>Portunoidea</taxon>
        <taxon>Portunidae</taxon>
        <taxon>Portuninae</taxon>
        <taxon>Portunus</taxon>
    </lineage>
</organism>
<gene>
    <name evidence="1" type="ORF">E2C01_023687</name>
</gene>
<proteinExistence type="predicted"/>
<dbReference type="AlphaFoldDB" id="A0A5B7EC99"/>
<dbReference type="EMBL" id="VSRR010002252">
    <property type="protein sequence ID" value="MPC30424.1"/>
    <property type="molecule type" value="Genomic_DNA"/>
</dbReference>
<sequence length="94" mass="10107">MTSFRMAPFSVGYGPVKNTRNSSTSRILSAIHTMAKSPIATASVEPSRALGQDSFSDQFKGKSSWPPPSSLIVALDNTKDSWRGKSTLHLHVSG</sequence>
<evidence type="ECO:0000313" key="2">
    <source>
        <dbReference type="Proteomes" id="UP000324222"/>
    </source>
</evidence>
<evidence type="ECO:0000313" key="1">
    <source>
        <dbReference type="EMBL" id="MPC30424.1"/>
    </source>
</evidence>
<accession>A0A5B7EC99</accession>
<reference evidence="1 2" key="1">
    <citation type="submission" date="2019-05" db="EMBL/GenBank/DDBJ databases">
        <title>Another draft genome of Portunus trituberculatus and its Hox gene families provides insights of decapod evolution.</title>
        <authorList>
            <person name="Jeong J.-H."/>
            <person name="Song I."/>
            <person name="Kim S."/>
            <person name="Choi T."/>
            <person name="Kim D."/>
            <person name="Ryu S."/>
            <person name="Kim W."/>
        </authorList>
    </citation>
    <scope>NUCLEOTIDE SEQUENCE [LARGE SCALE GENOMIC DNA]</scope>
    <source>
        <tissue evidence="1">Muscle</tissue>
    </source>
</reference>
<protein>
    <submittedName>
        <fullName evidence="1">Uncharacterized protein</fullName>
    </submittedName>
</protein>
<name>A0A5B7EC99_PORTR</name>
<keyword evidence="2" id="KW-1185">Reference proteome</keyword>